<feature type="modified residue" description="4-aspartylphosphate" evidence="6">
    <location>
        <position position="51"/>
    </location>
</feature>
<dbReference type="GO" id="GO:0032993">
    <property type="term" value="C:protein-DNA complex"/>
    <property type="evidence" value="ECO:0007669"/>
    <property type="project" value="TreeGrafter"/>
</dbReference>
<dbReference type="InterPro" id="IPR001789">
    <property type="entry name" value="Sig_transdc_resp-reg_receiver"/>
</dbReference>
<name>A0A934VCQ0_9BACT</name>
<keyword evidence="1 6" id="KW-0597">Phosphoprotein</keyword>
<dbReference type="PROSITE" id="PS50110">
    <property type="entry name" value="RESPONSE_REGULATORY"/>
    <property type="match status" value="1"/>
</dbReference>
<dbReference type="PANTHER" id="PTHR48111">
    <property type="entry name" value="REGULATOR OF RPOS"/>
    <property type="match status" value="1"/>
</dbReference>
<dbReference type="Gene3D" id="3.40.50.2300">
    <property type="match status" value="1"/>
</dbReference>
<feature type="domain" description="OmpR/PhoB-type" evidence="9">
    <location>
        <begin position="124"/>
        <end position="222"/>
    </location>
</feature>
<dbReference type="GO" id="GO:0006355">
    <property type="term" value="P:regulation of DNA-templated transcription"/>
    <property type="evidence" value="ECO:0007669"/>
    <property type="project" value="InterPro"/>
</dbReference>
<dbReference type="InterPro" id="IPR001867">
    <property type="entry name" value="OmpR/PhoB-type_DNA-bd"/>
</dbReference>
<evidence type="ECO:0000313" key="10">
    <source>
        <dbReference type="EMBL" id="MBK1816714.1"/>
    </source>
</evidence>
<feature type="DNA-binding region" description="OmpR/PhoB-type" evidence="7">
    <location>
        <begin position="124"/>
        <end position="222"/>
    </location>
</feature>
<reference evidence="10" key="1">
    <citation type="submission" date="2021-01" db="EMBL/GenBank/DDBJ databases">
        <title>Modified the classification status of verrucomicrobia.</title>
        <authorList>
            <person name="Feng X."/>
        </authorList>
    </citation>
    <scope>NUCLEOTIDE SEQUENCE</scope>
    <source>
        <strain evidence="10">JCM 18052</strain>
    </source>
</reference>
<dbReference type="RefSeq" id="WP_200351643.1">
    <property type="nucleotide sequence ID" value="NZ_BAABHZ010000006.1"/>
</dbReference>
<dbReference type="InterPro" id="IPR039420">
    <property type="entry name" value="WalR-like"/>
</dbReference>
<sequence length="225" mass="25067">MRLLLIEDNAPLRNAVGQYLREAGYLVDVAATGDEGLWAADGGGHDLVLLDLMLPNVDGMEILRRLRTKGNSVHIIVISARDGLEDRLAALDAGADDYLVKPFPLSEALARVRALLRRSYVKKSPRMSVADLELDPMRRSVCRGDRPVELTALEYRLLEYLFYRSGEVVSRTDIWEHVFEDGTGGSSNAVDVYIGYLRKKINSSGQTELIHTRRGLGYILEEPAP</sequence>
<dbReference type="InterPro" id="IPR036388">
    <property type="entry name" value="WH-like_DNA-bd_sf"/>
</dbReference>
<evidence type="ECO:0000313" key="11">
    <source>
        <dbReference type="Proteomes" id="UP000600139"/>
    </source>
</evidence>
<keyword evidence="4 7" id="KW-0238">DNA-binding</keyword>
<dbReference type="GO" id="GO:0000976">
    <property type="term" value="F:transcription cis-regulatory region binding"/>
    <property type="evidence" value="ECO:0007669"/>
    <property type="project" value="TreeGrafter"/>
</dbReference>
<evidence type="ECO:0000256" key="4">
    <source>
        <dbReference type="ARBA" id="ARBA00023125"/>
    </source>
</evidence>
<dbReference type="FunFam" id="1.10.10.10:FF:000005">
    <property type="entry name" value="Two-component system response regulator"/>
    <property type="match status" value="1"/>
</dbReference>
<keyword evidence="5" id="KW-0804">Transcription</keyword>
<dbReference type="Pfam" id="PF00072">
    <property type="entry name" value="Response_reg"/>
    <property type="match status" value="1"/>
</dbReference>
<dbReference type="SUPFAM" id="SSF52172">
    <property type="entry name" value="CheY-like"/>
    <property type="match status" value="1"/>
</dbReference>
<dbReference type="EMBL" id="JAENIK010000011">
    <property type="protein sequence ID" value="MBK1816714.1"/>
    <property type="molecule type" value="Genomic_DNA"/>
</dbReference>
<keyword evidence="11" id="KW-1185">Reference proteome</keyword>
<protein>
    <submittedName>
        <fullName evidence="10">Response regulator transcription factor</fullName>
    </submittedName>
</protein>
<dbReference type="GO" id="GO:0000156">
    <property type="term" value="F:phosphorelay response regulator activity"/>
    <property type="evidence" value="ECO:0007669"/>
    <property type="project" value="TreeGrafter"/>
</dbReference>
<dbReference type="Proteomes" id="UP000600139">
    <property type="component" value="Unassembled WGS sequence"/>
</dbReference>
<feature type="domain" description="Response regulatory" evidence="8">
    <location>
        <begin position="2"/>
        <end position="116"/>
    </location>
</feature>
<keyword evidence="2" id="KW-0902">Two-component regulatory system</keyword>
<evidence type="ECO:0000259" key="8">
    <source>
        <dbReference type="PROSITE" id="PS50110"/>
    </source>
</evidence>
<evidence type="ECO:0000256" key="7">
    <source>
        <dbReference type="PROSITE-ProRule" id="PRU01091"/>
    </source>
</evidence>
<dbReference type="GO" id="GO:0005829">
    <property type="term" value="C:cytosol"/>
    <property type="evidence" value="ECO:0007669"/>
    <property type="project" value="TreeGrafter"/>
</dbReference>
<evidence type="ECO:0000256" key="5">
    <source>
        <dbReference type="ARBA" id="ARBA00023163"/>
    </source>
</evidence>
<evidence type="ECO:0000259" key="9">
    <source>
        <dbReference type="PROSITE" id="PS51755"/>
    </source>
</evidence>
<comment type="caution">
    <text evidence="10">The sequence shown here is derived from an EMBL/GenBank/DDBJ whole genome shotgun (WGS) entry which is preliminary data.</text>
</comment>
<evidence type="ECO:0000256" key="2">
    <source>
        <dbReference type="ARBA" id="ARBA00023012"/>
    </source>
</evidence>
<proteinExistence type="predicted"/>
<dbReference type="PROSITE" id="PS51755">
    <property type="entry name" value="OMPR_PHOB"/>
    <property type="match status" value="1"/>
</dbReference>
<gene>
    <name evidence="10" type="ORF">JIN84_13895</name>
</gene>
<dbReference type="InterPro" id="IPR011006">
    <property type="entry name" value="CheY-like_superfamily"/>
</dbReference>
<dbReference type="CDD" id="cd17624">
    <property type="entry name" value="REC_OmpR_PmrA-like"/>
    <property type="match status" value="1"/>
</dbReference>
<dbReference type="Gene3D" id="1.10.10.10">
    <property type="entry name" value="Winged helix-like DNA-binding domain superfamily/Winged helix DNA-binding domain"/>
    <property type="match status" value="1"/>
</dbReference>
<dbReference type="SMART" id="SM00448">
    <property type="entry name" value="REC"/>
    <property type="match status" value="1"/>
</dbReference>
<dbReference type="Pfam" id="PF00486">
    <property type="entry name" value="Trans_reg_C"/>
    <property type="match status" value="1"/>
</dbReference>
<dbReference type="PANTHER" id="PTHR48111:SF1">
    <property type="entry name" value="TWO-COMPONENT RESPONSE REGULATOR ORR33"/>
    <property type="match status" value="1"/>
</dbReference>
<accession>A0A934VCQ0</accession>
<dbReference type="Gene3D" id="6.10.250.690">
    <property type="match status" value="1"/>
</dbReference>
<evidence type="ECO:0000256" key="6">
    <source>
        <dbReference type="PROSITE-ProRule" id="PRU00169"/>
    </source>
</evidence>
<dbReference type="CDD" id="cd00383">
    <property type="entry name" value="trans_reg_C"/>
    <property type="match status" value="1"/>
</dbReference>
<keyword evidence="3" id="KW-0805">Transcription regulation</keyword>
<evidence type="ECO:0000256" key="3">
    <source>
        <dbReference type="ARBA" id="ARBA00023015"/>
    </source>
</evidence>
<dbReference type="SMART" id="SM00862">
    <property type="entry name" value="Trans_reg_C"/>
    <property type="match status" value="1"/>
</dbReference>
<organism evidence="10 11">
    <name type="scientific">Luteolibacter yonseiensis</name>
    <dbReference type="NCBI Taxonomy" id="1144680"/>
    <lineage>
        <taxon>Bacteria</taxon>
        <taxon>Pseudomonadati</taxon>
        <taxon>Verrucomicrobiota</taxon>
        <taxon>Verrucomicrobiia</taxon>
        <taxon>Verrucomicrobiales</taxon>
        <taxon>Verrucomicrobiaceae</taxon>
        <taxon>Luteolibacter</taxon>
    </lineage>
</organism>
<evidence type="ECO:0000256" key="1">
    <source>
        <dbReference type="ARBA" id="ARBA00022553"/>
    </source>
</evidence>
<dbReference type="AlphaFoldDB" id="A0A934VCQ0"/>